<dbReference type="GO" id="GO:0005829">
    <property type="term" value="C:cytosol"/>
    <property type="evidence" value="ECO:0007669"/>
    <property type="project" value="TreeGrafter"/>
</dbReference>
<dbReference type="InterPro" id="IPR029056">
    <property type="entry name" value="Ribokinase-like"/>
</dbReference>
<dbReference type="Gene3D" id="2.170.140.10">
    <property type="entry name" value="Chitin binding domain"/>
    <property type="match status" value="1"/>
</dbReference>
<evidence type="ECO:0000256" key="8">
    <source>
        <dbReference type="ARBA" id="ARBA00022777"/>
    </source>
</evidence>
<dbReference type="GO" id="GO:0005576">
    <property type="term" value="C:extracellular region"/>
    <property type="evidence" value="ECO:0007669"/>
    <property type="project" value="InterPro"/>
</dbReference>
<dbReference type="GO" id="GO:0008061">
    <property type="term" value="F:chitin binding"/>
    <property type="evidence" value="ECO:0007669"/>
    <property type="project" value="InterPro"/>
</dbReference>
<evidence type="ECO:0000256" key="3">
    <source>
        <dbReference type="ARBA" id="ARBA00010688"/>
    </source>
</evidence>
<evidence type="ECO:0000256" key="11">
    <source>
        <dbReference type="SAM" id="MobiDB-lite"/>
    </source>
</evidence>
<evidence type="ECO:0000256" key="6">
    <source>
        <dbReference type="ARBA" id="ARBA00022726"/>
    </source>
</evidence>
<dbReference type="Pfam" id="PF01607">
    <property type="entry name" value="CBM_14"/>
    <property type="match status" value="1"/>
</dbReference>
<keyword evidence="14" id="KW-1185">Reference proteome</keyword>
<dbReference type="InterPro" id="IPR036508">
    <property type="entry name" value="Chitin-bd_dom_sf"/>
</dbReference>
<feature type="compositionally biased region" description="Polar residues" evidence="11">
    <location>
        <begin position="38"/>
        <end position="60"/>
    </location>
</feature>
<dbReference type="SUPFAM" id="SSF53613">
    <property type="entry name" value="Ribokinase-like"/>
    <property type="match status" value="1"/>
</dbReference>
<dbReference type="GO" id="GO:0005524">
    <property type="term" value="F:ATP binding"/>
    <property type="evidence" value="ECO:0007669"/>
    <property type="project" value="UniProtKB-KW"/>
</dbReference>
<dbReference type="InterPro" id="IPR001805">
    <property type="entry name" value="Adenokinase"/>
</dbReference>
<dbReference type="AlphaFoldDB" id="A0AAE1UU53"/>
<evidence type="ECO:0000256" key="1">
    <source>
        <dbReference type="ARBA" id="ARBA00001946"/>
    </source>
</evidence>
<keyword evidence="5" id="KW-0808">Transferase</keyword>
<keyword evidence="9" id="KW-0067">ATP-binding</keyword>
<dbReference type="PROSITE" id="PS00584">
    <property type="entry name" value="PFKB_KINASES_2"/>
    <property type="match status" value="1"/>
</dbReference>
<feature type="active site" description="Proton acceptor" evidence="10">
    <location>
        <position position="382"/>
    </location>
</feature>
<dbReference type="GO" id="GO:0006166">
    <property type="term" value="P:purine ribonucleoside salvage"/>
    <property type="evidence" value="ECO:0007669"/>
    <property type="project" value="UniProtKB-KW"/>
</dbReference>
<dbReference type="Gene3D" id="3.40.1190.20">
    <property type="match status" value="1"/>
</dbReference>
<comment type="caution">
    <text evidence="13">The sequence shown here is derived from an EMBL/GenBank/DDBJ whole genome shotgun (WGS) entry which is preliminary data.</text>
</comment>
<dbReference type="GO" id="GO:0005634">
    <property type="term" value="C:nucleus"/>
    <property type="evidence" value="ECO:0007669"/>
    <property type="project" value="TreeGrafter"/>
</dbReference>
<accession>A0AAE1UU53</accession>
<proteinExistence type="inferred from homology"/>
<evidence type="ECO:0000256" key="4">
    <source>
        <dbReference type="ARBA" id="ARBA00012119"/>
    </source>
</evidence>
<keyword evidence="8" id="KW-0418">Kinase</keyword>
<evidence type="ECO:0000256" key="5">
    <source>
        <dbReference type="ARBA" id="ARBA00022679"/>
    </source>
</evidence>
<dbReference type="InterPro" id="IPR011611">
    <property type="entry name" value="PfkB_dom"/>
</dbReference>
<evidence type="ECO:0000259" key="12">
    <source>
        <dbReference type="PROSITE" id="PS50940"/>
    </source>
</evidence>
<dbReference type="EC" id="2.7.1.20" evidence="4"/>
<evidence type="ECO:0000256" key="9">
    <source>
        <dbReference type="ARBA" id="ARBA00022840"/>
    </source>
</evidence>
<dbReference type="SMART" id="SM00494">
    <property type="entry name" value="ChtBD2"/>
    <property type="match status" value="1"/>
</dbReference>
<evidence type="ECO:0000256" key="7">
    <source>
        <dbReference type="ARBA" id="ARBA00022741"/>
    </source>
</evidence>
<comment type="cofactor">
    <cofactor evidence="1">
        <name>Mg(2+)</name>
        <dbReference type="ChEBI" id="CHEBI:18420"/>
    </cofactor>
</comment>
<dbReference type="SUPFAM" id="SSF57625">
    <property type="entry name" value="Invertebrate chitin-binding proteins"/>
    <property type="match status" value="1"/>
</dbReference>
<dbReference type="PANTHER" id="PTHR45769">
    <property type="entry name" value="ADENOSINE KINASE"/>
    <property type="match status" value="1"/>
</dbReference>
<feature type="domain" description="Chitin-binding type-2" evidence="12">
    <location>
        <begin position="93"/>
        <end position="151"/>
    </location>
</feature>
<feature type="compositionally biased region" description="Low complexity" evidence="11">
    <location>
        <begin position="71"/>
        <end position="85"/>
    </location>
</feature>
<protein>
    <recommendedName>
        <fullName evidence="4">adenosine kinase</fullName>
        <ecNumber evidence="4">2.7.1.20</ecNumber>
    </recommendedName>
</protein>
<dbReference type="GO" id="GO:0004001">
    <property type="term" value="F:adenosine kinase activity"/>
    <property type="evidence" value="ECO:0007669"/>
    <property type="project" value="UniProtKB-EC"/>
</dbReference>
<dbReference type="EMBL" id="JAVYJV010000041">
    <property type="protein sequence ID" value="KAK4337269.1"/>
    <property type="molecule type" value="Genomic_DNA"/>
</dbReference>
<dbReference type="Proteomes" id="UP001291623">
    <property type="component" value="Unassembled WGS sequence"/>
</dbReference>
<evidence type="ECO:0000313" key="13">
    <source>
        <dbReference type="EMBL" id="KAK4337269.1"/>
    </source>
</evidence>
<comment type="similarity">
    <text evidence="3">Belongs to the carbohydrate kinase PfkB family.</text>
</comment>
<evidence type="ECO:0000256" key="2">
    <source>
        <dbReference type="ARBA" id="ARBA00004801"/>
    </source>
</evidence>
<comment type="pathway">
    <text evidence="2">Purine metabolism; AMP biosynthesis via salvage pathway; AMP from adenosine: step 1/1.</text>
</comment>
<dbReference type="CDD" id="cd01168">
    <property type="entry name" value="adenosine_kinase"/>
    <property type="match status" value="1"/>
</dbReference>
<keyword evidence="7" id="KW-0547">Nucleotide-binding</keyword>
<organism evidence="13 14">
    <name type="scientific">Anisodus tanguticus</name>
    <dbReference type="NCBI Taxonomy" id="243964"/>
    <lineage>
        <taxon>Eukaryota</taxon>
        <taxon>Viridiplantae</taxon>
        <taxon>Streptophyta</taxon>
        <taxon>Embryophyta</taxon>
        <taxon>Tracheophyta</taxon>
        <taxon>Spermatophyta</taxon>
        <taxon>Magnoliopsida</taxon>
        <taxon>eudicotyledons</taxon>
        <taxon>Gunneridae</taxon>
        <taxon>Pentapetalae</taxon>
        <taxon>asterids</taxon>
        <taxon>lamiids</taxon>
        <taxon>Solanales</taxon>
        <taxon>Solanaceae</taxon>
        <taxon>Solanoideae</taxon>
        <taxon>Hyoscyameae</taxon>
        <taxon>Anisodus</taxon>
    </lineage>
</organism>
<feature type="region of interest" description="Disordered" evidence="11">
    <location>
        <begin position="38"/>
        <end position="85"/>
    </location>
</feature>
<gene>
    <name evidence="13" type="ORF">RND71_043267</name>
</gene>
<dbReference type="InterPro" id="IPR002557">
    <property type="entry name" value="Chitin-bd_dom"/>
</dbReference>
<sequence>MKTDDNLFNKYYMNLHRRSTAKRWQIRSVYAQRPNFQFQAPSNSQGSSNAAQPASPQNPVQAAPRPARTQAVPAPVNNPSSSSSASVVGVRVDYNCPDRFGFFPHHKSCDKYYSCENGTAILKVCGNGLVFDDSDSTRENCAYPFSVDCGERTDLGKDKNGIASFLGCIGNDYFGKMMEKKAKSDGVKVLYVMDEHGTATGTCAVLITDKGENRSLCAYLGAAEKLTKEHLMRNFYHVEKAKIFYLAGHLISVTPDSVIALAKQTLADKFNEKTLMLNLGAPYVSEKHINVLNEIMPNIDYLFGNNEEFLAFAKAKKYSTTDLKEIAKLIANEPKIKGTRFVIITQGSKPVIVAKTGVNKVDEFSVPAIDPKKIIDTNGAGDAFTGGFIAYHILKKPFEECIRCAIYCAGECIQRLGCTFPKEFKFK</sequence>
<evidence type="ECO:0000313" key="14">
    <source>
        <dbReference type="Proteomes" id="UP001291623"/>
    </source>
</evidence>
<dbReference type="InterPro" id="IPR002173">
    <property type="entry name" value="Carboh/pur_kinase_PfkB_CS"/>
</dbReference>
<reference evidence="13" key="1">
    <citation type="submission" date="2023-12" db="EMBL/GenBank/DDBJ databases">
        <title>Genome assembly of Anisodus tanguticus.</title>
        <authorList>
            <person name="Wang Y.-J."/>
        </authorList>
    </citation>
    <scope>NUCLEOTIDE SEQUENCE</scope>
    <source>
        <strain evidence="13">KB-2021</strain>
        <tissue evidence="13">Leaf</tissue>
    </source>
</reference>
<name>A0AAE1UU53_9SOLA</name>
<keyword evidence="6" id="KW-0660">Purine salvage</keyword>
<evidence type="ECO:0000256" key="10">
    <source>
        <dbReference type="PIRSR" id="PIRSR601805-1"/>
    </source>
</evidence>
<dbReference type="PRINTS" id="PR00989">
    <property type="entry name" value="ADENOKINASE"/>
</dbReference>
<dbReference type="Pfam" id="PF00294">
    <property type="entry name" value="PfkB"/>
    <property type="match status" value="1"/>
</dbReference>
<dbReference type="PANTHER" id="PTHR45769:SF3">
    <property type="entry name" value="ADENOSINE KINASE"/>
    <property type="match status" value="1"/>
</dbReference>
<dbReference type="GO" id="GO:0006144">
    <property type="term" value="P:purine nucleobase metabolic process"/>
    <property type="evidence" value="ECO:0007669"/>
    <property type="project" value="TreeGrafter"/>
</dbReference>
<dbReference type="PROSITE" id="PS50940">
    <property type="entry name" value="CHIT_BIND_II"/>
    <property type="match status" value="1"/>
</dbReference>